<dbReference type="NCBIfam" id="TIGR01536">
    <property type="entry name" value="asn_synth_AEB"/>
    <property type="match status" value="1"/>
</dbReference>
<protein>
    <recommendedName>
        <fullName evidence="3">asparagine synthase (glutamine-hydrolyzing)</fullName>
        <ecNumber evidence="3">6.3.5.4</ecNumber>
    </recommendedName>
</protein>
<evidence type="ECO:0000256" key="10">
    <source>
        <dbReference type="PIRSR" id="PIRSR001589-3"/>
    </source>
</evidence>
<dbReference type="Pfam" id="PF13537">
    <property type="entry name" value="GATase_7"/>
    <property type="match status" value="1"/>
</dbReference>
<dbReference type="GO" id="GO:0005829">
    <property type="term" value="C:cytosol"/>
    <property type="evidence" value="ECO:0007669"/>
    <property type="project" value="TreeGrafter"/>
</dbReference>
<evidence type="ECO:0000256" key="5">
    <source>
        <dbReference type="ARBA" id="ARBA00022840"/>
    </source>
</evidence>
<organism evidence="12 13">
    <name type="scientific">Solidesulfovibrio carbinolicus</name>
    <dbReference type="NCBI Taxonomy" id="296842"/>
    <lineage>
        <taxon>Bacteria</taxon>
        <taxon>Pseudomonadati</taxon>
        <taxon>Thermodesulfobacteriota</taxon>
        <taxon>Desulfovibrionia</taxon>
        <taxon>Desulfovibrionales</taxon>
        <taxon>Desulfovibrionaceae</taxon>
        <taxon>Solidesulfovibrio</taxon>
    </lineage>
</organism>
<dbReference type="GO" id="GO:0004066">
    <property type="term" value="F:asparagine synthase (glutamine-hydrolyzing) activity"/>
    <property type="evidence" value="ECO:0007669"/>
    <property type="project" value="UniProtKB-EC"/>
</dbReference>
<proteinExistence type="inferred from homology"/>
<dbReference type="EC" id="6.3.5.4" evidence="3"/>
<dbReference type="EMBL" id="CP026538">
    <property type="protein sequence ID" value="QAZ65786.1"/>
    <property type="molecule type" value="Genomic_DNA"/>
</dbReference>
<dbReference type="AlphaFoldDB" id="A0A4P6HH42"/>
<dbReference type="PIRSF" id="PIRSF001589">
    <property type="entry name" value="Asn_synthetase_glu-h"/>
    <property type="match status" value="1"/>
</dbReference>
<dbReference type="CDD" id="cd00712">
    <property type="entry name" value="AsnB"/>
    <property type="match status" value="1"/>
</dbReference>
<dbReference type="InterPro" id="IPR001962">
    <property type="entry name" value="Asn_synthase"/>
</dbReference>
<keyword evidence="4 9" id="KW-0547">Nucleotide-binding</keyword>
<dbReference type="Pfam" id="PF00733">
    <property type="entry name" value="Asn_synthase"/>
    <property type="match status" value="1"/>
</dbReference>
<keyword evidence="8" id="KW-0061">Asparagine biosynthesis</keyword>
<comment type="catalytic activity">
    <reaction evidence="7">
        <text>L-aspartate + L-glutamine + ATP + H2O = L-asparagine + L-glutamate + AMP + diphosphate + H(+)</text>
        <dbReference type="Rhea" id="RHEA:12228"/>
        <dbReference type="ChEBI" id="CHEBI:15377"/>
        <dbReference type="ChEBI" id="CHEBI:15378"/>
        <dbReference type="ChEBI" id="CHEBI:29985"/>
        <dbReference type="ChEBI" id="CHEBI:29991"/>
        <dbReference type="ChEBI" id="CHEBI:30616"/>
        <dbReference type="ChEBI" id="CHEBI:33019"/>
        <dbReference type="ChEBI" id="CHEBI:58048"/>
        <dbReference type="ChEBI" id="CHEBI:58359"/>
        <dbReference type="ChEBI" id="CHEBI:456215"/>
        <dbReference type="EC" id="6.3.5.4"/>
    </reaction>
</comment>
<accession>A0A4P6HH42</accession>
<keyword evidence="13" id="KW-1185">Reference proteome</keyword>
<keyword evidence="8" id="KW-0028">Amino-acid biosynthesis</keyword>
<gene>
    <name evidence="12" type="primary">asnB</name>
    <name evidence="12" type="ORF">C3Y92_00420</name>
</gene>
<dbReference type="Gene3D" id="3.40.50.620">
    <property type="entry name" value="HUPs"/>
    <property type="match status" value="1"/>
</dbReference>
<dbReference type="OrthoDB" id="9763290at2"/>
<evidence type="ECO:0000256" key="4">
    <source>
        <dbReference type="ARBA" id="ARBA00022741"/>
    </source>
</evidence>
<evidence type="ECO:0000256" key="2">
    <source>
        <dbReference type="ARBA" id="ARBA00005752"/>
    </source>
</evidence>
<evidence type="ECO:0000256" key="1">
    <source>
        <dbReference type="ARBA" id="ARBA00005187"/>
    </source>
</evidence>
<comment type="similarity">
    <text evidence="2">Belongs to the asparagine synthetase family.</text>
</comment>
<dbReference type="InterPro" id="IPR033738">
    <property type="entry name" value="AsnB_N"/>
</dbReference>
<feature type="binding site" evidence="9">
    <location>
        <position position="104"/>
    </location>
    <ligand>
        <name>L-glutamine</name>
        <dbReference type="ChEBI" id="CHEBI:58359"/>
    </ligand>
</feature>
<dbReference type="SUPFAM" id="SSF56235">
    <property type="entry name" value="N-terminal nucleophile aminohydrolases (Ntn hydrolases)"/>
    <property type="match status" value="1"/>
</dbReference>
<dbReference type="Gene3D" id="3.60.20.10">
    <property type="entry name" value="Glutamine Phosphoribosylpyrophosphate, subunit 1, domain 1"/>
    <property type="match status" value="1"/>
</dbReference>
<dbReference type="KEGG" id="dcb:C3Y92_00420"/>
<evidence type="ECO:0000256" key="3">
    <source>
        <dbReference type="ARBA" id="ARBA00012737"/>
    </source>
</evidence>
<reference evidence="12 13" key="1">
    <citation type="submission" date="2018-02" db="EMBL/GenBank/DDBJ databases">
        <title>Genome sequence of Desulfovibrio carbinolicus DSM 3852.</title>
        <authorList>
            <person name="Wilbanks E."/>
            <person name="Skennerton C.T."/>
            <person name="Orphan V.J."/>
        </authorList>
    </citation>
    <scope>NUCLEOTIDE SEQUENCE [LARGE SCALE GENOMIC DNA]</scope>
    <source>
        <strain evidence="12 13">DSM 3852</strain>
    </source>
</reference>
<evidence type="ECO:0000256" key="7">
    <source>
        <dbReference type="ARBA" id="ARBA00048741"/>
    </source>
</evidence>
<dbReference type="InterPro" id="IPR051786">
    <property type="entry name" value="ASN_synthetase/amidase"/>
</dbReference>
<evidence type="ECO:0000313" key="13">
    <source>
        <dbReference type="Proteomes" id="UP000293296"/>
    </source>
</evidence>
<evidence type="ECO:0000313" key="12">
    <source>
        <dbReference type="EMBL" id="QAZ65786.1"/>
    </source>
</evidence>
<feature type="active site" description="For GATase activity" evidence="8">
    <location>
        <position position="2"/>
    </location>
</feature>
<comment type="pathway">
    <text evidence="1">Amino-acid biosynthesis; L-asparagine biosynthesis; L-asparagine from L-aspartate (L-Gln route): step 1/1.</text>
</comment>
<dbReference type="Proteomes" id="UP000293296">
    <property type="component" value="Chromosome"/>
</dbReference>
<dbReference type="InterPro" id="IPR017932">
    <property type="entry name" value="GATase_2_dom"/>
</dbReference>
<sequence length="636" mass="71080">MCGIAGFVWPAGGTPPPAEERRALLSAMTGAMAHRGPDGEGLLIDGPAALGHRRLSIIDLAAGSQPMEDPDGRAVVTFNGEIYNYRELKARYAMRGFRFRTNSDTEVILAAWLLDGPAGLDALEGMFAFALWDRDSRTLFAARDRFGKKPLAYTIQNGVFAFASELTALAKLPFLRLETPIGALMRFAAYEYIPTPETIYKDVFKLRPGHYLLWRDGQLTTAPYWDMPLPGPEPKESEEELCEKLRLLLAQSVKRRLVADVPLGVFLSGGVDSSAVAALTAGMVSRVKTFSIGFSEASYDESRYARMVAGRFATDHHERILSADACGSLLPEIVSRFDEPMADPSIVPTYLLSQVTRENVTVALGGDGPDELFYGYEYFPAFHLAAGYDRLPPFVRKRLIEPLAKMLPHSSGYINPRFVADTFLAGATAPQWLRVQTWLSAFSAESQAHLWREARPGMLAPERLFAPTKELFEGFPADDPLARVGYVFARQYMLDYILVKVDRCSMMHSLEARAPFLDRDLAEFVCRLPSRYKLRGAKRKYLLKKAVADLLPKDILGRGKRGFLIPVADWLRGQLRPQVDELLGQRHLRDQGIFNPVEVGRLVTEHATKAADHRKKLWTLLVLQLWLAKHKPTIIP</sequence>
<dbReference type="InterPro" id="IPR014729">
    <property type="entry name" value="Rossmann-like_a/b/a_fold"/>
</dbReference>
<evidence type="ECO:0000256" key="9">
    <source>
        <dbReference type="PIRSR" id="PIRSR001589-2"/>
    </source>
</evidence>
<dbReference type="InterPro" id="IPR029055">
    <property type="entry name" value="Ntn_hydrolases_N"/>
</dbReference>
<evidence type="ECO:0000259" key="11">
    <source>
        <dbReference type="PROSITE" id="PS51278"/>
    </source>
</evidence>
<dbReference type="SUPFAM" id="SSF52402">
    <property type="entry name" value="Adenine nucleotide alpha hydrolases-like"/>
    <property type="match status" value="1"/>
</dbReference>
<feature type="domain" description="Glutamine amidotransferase type-2" evidence="11">
    <location>
        <begin position="2"/>
        <end position="217"/>
    </location>
</feature>
<name>A0A4P6HH42_9BACT</name>
<dbReference type="GO" id="GO:0006529">
    <property type="term" value="P:asparagine biosynthetic process"/>
    <property type="evidence" value="ECO:0007669"/>
    <property type="project" value="UniProtKB-KW"/>
</dbReference>
<dbReference type="GO" id="GO:0005524">
    <property type="term" value="F:ATP binding"/>
    <property type="evidence" value="ECO:0007669"/>
    <property type="project" value="UniProtKB-KW"/>
</dbReference>
<evidence type="ECO:0000256" key="6">
    <source>
        <dbReference type="ARBA" id="ARBA00022962"/>
    </source>
</evidence>
<dbReference type="PROSITE" id="PS51278">
    <property type="entry name" value="GATASE_TYPE_2"/>
    <property type="match status" value="1"/>
</dbReference>
<feature type="site" description="Important for beta-aspartyl-AMP intermediate formation" evidence="10">
    <location>
        <position position="367"/>
    </location>
</feature>
<dbReference type="PANTHER" id="PTHR43284:SF1">
    <property type="entry name" value="ASPARAGINE SYNTHETASE"/>
    <property type="match status" value="1"/>
</dbReference>
<dbReference type="InterPro" id="IPR006426">
    <property type="entry name" value="Asn_synth_AEB"/>
</dbReference>
<dbReference type="CDD" id="cd01991">
    <property type="entry name" value="Asn_synthase_B_C"/>
    <property type="match status" value="1"/>
</dbReference>
<evidence type="ECO:0000256" key="8">
    <source>
        <dbReference type="PIRSR" id="PIRSR001589-1"/>
    </source>
</evidence>
<feature type="binding site" evidence="9">
    <location>
        <position position="292"/>
    </location>
    <ligand>
        <name>ATP</name>
        <dbReference type="ChEBI" id="CHEBI:30616"/>
    </ligand>
</feature>
<dbReference type="RefSeq" id="WP_129348448.1">
    <property type="nucleotide sequence ID" value="NZ_CP026538.1"/>
</dbReference>
<keyword evidence="5 9" id="KW-0067">ATP-binding</keyword>
<keyword evidence="6 8" id="KW-0315">Glutamine amidotransferase</keyword>
<dbReference type="PANTHER" id="PTHR43284">
    <property type="entry name" value="ASPARAGINE SYNTHETASE (GLUTAMINE-HYDROLYZING)"/>
    <property type="match status" value="1"/>
</dbReference>